<protein>
    <submittedName>
        <fullName evidence="2">Uncharacterized protein</fullName>
    </submittedName>
</protein>
<evidence type="ECO:0000256" key="1">
    <source>
        <dbReference type="SAM" id="MobiDB-lite"/>
    </source>
</evidence>
<dbReference type="HOGENOM" id="CLU_1731665_0_0_1"/>
<feature type="region of interest" description="Disordered" evidence="1">
    <location>
        <begin position="1"/>
        <end position="26"/>
    </location>
</feature>
<organism evidence="2 3">
    <name type="scientific">Collybiopsis luxurians FD-317 M1</name>
    <dbReference type="NCBI Taxonomy" id="944289"/>
    <lineage>
        <taxon>Eukaryota</taxon>
        <taxon>Fungi</taxon>
        <taxon>Dikarya</taxon>
        <taxon>Basidiomycota</taxon>
        <taxon>Agaricomycotina</taxon>
        <taxon>Agaricomycetes</taxon>
        <taxon>Agaricomycetidae</taxon>
        <taxon>Agaricales</taxon>
        <taxon>Marasmiineae</taxon>
        <taxon>Omphalotaceae</taxon>
        <taxon>Collybiopsis</taxon>
        <taxon>Collybiopsis luxurians</taxon>
    </lineage>
</organism>
<gene>
    <name evidence="2" type="ORF">GYMLUDRAFT_59256</name>
</gene>
<proteinExistence type="predicted"/>
<keyword evidence="3" id="KW-1185">Reference proteome</keyword>
<dbReference type="AlphaFoldDB" id="A0A0D0CXB6"/>
<evidence type="ECO:0000313" key="3">
    <source>
        <dbReference type="Proteomes" id="UP000053593"/>
    </source>
</evidence>
<accession>A0A0D0CXB6</accession>
<reference evidence="2 3" key="1">
    <citation type="submission" date="2014-04" db="EMBL/GenBank/DDBJ databases">
        <title>Evolutionary Origins and Diversification of the Mycorrhizal Mutualists.</title>
        <authorList>
            <consortium name="DOE Joint Genome Institute"/>
            <consortium name="Mycorrhizal Genomics Consortium"/>
            <person name="Kohler A."/>
            <person name="Kuo A."/>
            <person name="Nagy L.G."/>
            <person name="Floudas D."/>
            <person name="Copeland A."/>
            <person name="Barry K.W."/>
            <person name="Cichocki N."/>
            <person name="Veneault-Fourrey C."/>
            <person name="LaButti K."/>
            <person name="Lindquist E.A."/>
            <person name="Lipzen A."/>
            <person name="Lundell T."/>
            <person name="Morin E."/>
            <person name="Murat C."/>
            <person name="Riley R."/>
            <person name="Ohm R."/>
            <person name="Sun H."/>
            <person name="Tunlid A."/>
            <person name="Henrissat B."/>
            <person name="Grigoriev I.V."/>
            <person name="Hibbett D.S."/>
            <person name="Martin F."/>
        </authorList>
    </citation>
    <scope>NUCLEOTIDE SEQUENCE [LARGE SCALE GENOMIC DNA]</scope>
    <source>
        <strain evidence="2 3">FD-317 M1</strain>
    </source>
</reference>
<dbReference type="Proteomes" id="UP000053593">
    <property type="component" value="Unassembled WGS sequence"/>
</dbReference>
<name>A0A0D0CXB6_9AGAR</name>
<evidence type="ECO:0000313" key="2">
    <source>
        <dbReference type="EMBL" id="KIK60858.1"/>
    </source>
</evidence>
<sequence>METPNTSTPILPPLQPPNAPSSSLRHQSSFVHIHNGAGHSDNDALGSGPSKCLCKDKDTTESAPKCLKTSYRNSGTVMSMSMSAAEDSVTFSCPSRHYDAARKQQLLDDIAHVKATAQDLGHKSSILWSKDADDAALEALLDLKEILNTFA</sequence>
<dbReference type="EMBL" id="KN834773">
    <property type="protein sequence ID" value="KIK60858.1"/>
    <property type="molecule type" value="Genomic_DNA"/>
</dbReference>
<feature type="compositionally biased region" description="Pro residues" evidence="1">
    <location>
        <begin position="10"/>
        <end position="19"/>
    </location>
</feature>